<organism evidence="1 2">
    <name type="scientific">Brassica carinata</name>
    <name type="common">Ethiopian mustard</name>
    <name type="synonym">Abyssinian cabbage</name>
    <dbReference type="NCBI Taxonomy" id="52824"/>
    <lineage>
        <taxon>Eukaryota</taxon>
        <taxon>Viridiplantae</taxon>
        <taxon>Streptophyta</taxon>
        <taxon>Embryophyta</taxon>
        <taxon>Tracheophyta</taxon>
        <taxon>Spermatophyta</taxon>
        <taxon>Magnoliopsida</taxon>
        <taxon>eudicotyledons</taxon>
        <taxon>Gunneridae</taxon>
        <taxon>Pentapetalae</taxon>
        <taxon>rosids</taxon>
        <taxon>malvids</taxon>
        <taxon>Brassicales</taxon>
        <taxon>Brassicaceae</taxon>
        <taxon>Brassiceae</taxon>
        <taxon>Brassica</taxon>
    </lineage>
</organism>
<evidence type="ECO:0008006" key="3">
    <source>
        <dbReference type="Google" id="ProtNLM"/>
    </source>
</evidence>
<protein>
    <recommendedName>
        <fullName evidence="3">F-box domain-containing protein</fullName>
    </recommendedName>
</protein>
<keyword evidence="2" id="KW-1185">Reference proteome</keyword>
<accession>A0A8X7WFS7</accession>
<gene>
    <name evidence="1" type="ORF">Bca52824_011404</name>
</gene>
<dbReference type="Proteomes" id="UP000886595">
    <property type="component" value="Unassembled WGS sequence"/>
</dbReference>
<name>A0A8X7WFS7_BRACI</name>
<comment type="caution">
    <text evidence="1">The sequence shown here is derived from an EMBL/GenBank/DDBJ whole genome shotgun (WGS) entry which is preliminary data.</text>
</comment>
<dbReference type="EMBL" id="JAAMPC010000002">
    <property type="protein sequence ID" value="KAG2328676.1"/>
    <property type="molecule type" value="Genomic_DNA"/>
</dbReference>
<reference evidence="1 2" key="1">
    <citation type="submission" date="2020-02" db="EMBL/GenBank/DDBJ databases">
        <authorList>
            <person name="Ma Q."/>
            <person name="Huang Y."/>
            <person name="Song X."/>
            <person name="Pei D."/>
        </authorList>
    </citation>
    <scope>NUCLEOTIDE SEQUENCE [LARGE SCALE GENOMIC DNA]</scope>
    <source>
        <strain evidence="1">Sxm20200214</strain>
        <tissue evidence="1">Leaf</tissue>
    </source>
</reference>
<proteinExistence type="predicted"/>
<evidence type="ECO:0000313" key="1">
    <source>
        <dbReference type="EMBL" id="KAG2328676.1"/>
    </source>
</evidence>
<dbReference type="AlphaFoldDB" id="A0A8X7WFS7"/>
<evidence type="ECO:0000313" key="2">
    <source>
        <dbReference type="Proteomes" id="UP000886595"/>
    </source>
</evidence>
<sequence>MPRSHYPTLSLISKSFRNLTASSKLYKRRSQLGITQHHVYAVLRNRSTGDFGFYLLHKIWLISRLRLRSRMEVVLLPPRGRLDVSVLVYDVLIIPMIKYNWMLLENSDYTCVARSRCFTAIVDVY</sequence>